<dbReference type="Proteomes" id="UP001237642">
    <property type="component" value="Unassembled WGS sequence"/>
</dbReference>
<organism evidence="1 2">
    <name type="scientific">Heracleum sosnowskyi</name>
    <dbReference type="NCBI Taxonomy" id="360622"/>
    <lineage>
        <taxon>Eukaryota</taxon>
        <taxon>Viridiplantae</taxon>
        <taxon>Streptophyta</taxon>
        <taxon>Embryophyta</taxon>
        <taxon>Tracheophyta</taxon>
        <taxon>Spermatophyta</taxon>
        <taxon>Magnoliopsida</taxon>
        <taxon>eudicotyledons</taxon>
        <taxon>Gunneridae</taxon>
        <taxon>Pentapetalae</taxon>
        <taxon>asterids</taxon>
        <taxon>campanulids</taxon>
        <taxon>Apiales</taxon>
        <taxon>Apiaceae</taxon>
        <taxon>Apioideae</taxon>
        <taxon>apioid superclade</taxon>
        <taxon>Tordylieae</taxon>
        <taxon>Tordyliinae</taxon>
        <taxon>Heracleum</taxon>
    </lineage>
</organism>
<keyword evidence="2" id="KW-1185">Reference proteome</keyword>
<name>A0AAD8J0L3_9APIA</name>
<reference evidence="1" key="2">
    <citation type="submission" date="2023-05" db="EMBL/GenBank/DDBJ databases">
        <authorList>
            <person name="Schelkunov M.I."/>
        </authorList>
    </citation>
    <scope>NUCLEOTIDE SEQUENCE</scope>
    <source>
        <strain evidence="1">Hsosn_3</strain>
        <tissue evidence="1">Leaf</tissue>
    </source>
</reference>
<proteinExistence type="predicted"/>
<dbReference type="AlphaFoldDB" id="A0AAD8J0L3"/>
<evidence type="ECO:0000313" key="1">
    <source>
        <dbReference type="EMBL" id="KAK1395497.1"/>
    </source>
</evidence>
<dbReference type="PANTHER" id="PTHR46250">
    <property type="entry name" value="MYB/SANT-LIKE DNA-BINDING DOMAIN PROTEIN-RELATED"/>
    <property type="match status" value="1"/>
</dbReference>
<dbReference type="PANTHER" id="PTHR46250:SF15">
    <property type="entry name" value="OS01G0523800 PROTEIN"/>
    <property type="match status" value="1"/>
</dbReference>
<gene>
    <name evidence="1" type="ORF">POM88_014553</name>
</gene>
<comment type="caution">
    <text evidence="1">The sequence shown here is derived from an EMBL/GenBank/DDBJ whole genome shotgun (WGS) entry which is preliminary data.</text>
</comment>
<accession>A0AAD8J0L3</accession>
<reference evidence="1" key="1">
    <citation type="submission" date="2023-02" db="EMBL/GenBank/DDBJ databases">
        <title>Genome of toxic invasive species Heracleum sosnowskyi carries increased number of genes despite the absence of recent whole-genome duplications.</title>
        <authorList>
            <person name="Schelkunov M."/>
            <person name="Shtratnikova V."/>
            <person name="Makarenko M."/>
            <person name="Klepikova A."/>
            <person name="Omelchenko D."/>
            <person name="Novikova G."/>
            <person name="Obukhova E."/>
            <person name="Bogdanov V."/>
            <person name="Penin A."/>
            <person name="Logacheva M."/>
        </authorList>
    </citation>
    <scope>NUCLEOTIDE SEQUENCE</scope>
    <source>
        <strain evidence="1">Hsosn_3</strain>
        <tissue evidence="1">Leaf</tissue>
    </source>
</reference>
<sequence>MNGSQRKDSTTRRNIIASNPKVEQVASYNTIVNVRWVNVEDATLDKSLLKLIEDCGWKAENGPSKSSVYGKLEKLLEEIQPGCGMKARPHIESWVRPLRKQYSAIVEMRGPNFC</sequence>
<dbReference type="EMBL" id="JAUIZM010000003">
    <property type="protein sequence ID" value="KAK1395497.1"/>
    <property type="molecule type" value="Genomic_DNA"/>
</dbReference>
<protein>
    <submittedName>
        <fullName evidence="1">Uncharacterized protein</fullName>
    </submittedName>
</protein>
<evidence type="ECO:0000313" key="2">
    <source>
        <dbReference type="Proteomes" id="UP001237642"/>
    </source>
</evidence>